<dbReference type="RefSeq" id="WP_139915086.1">
    <property type="nucleotide sequence ID" value="NZ_CBCSLE010000007.1"/>
</dbReference>
<sequence>MPITSSHHRKAASTALFCAGLALGWPLFAGAKLQGGVCDPLNDEADGIRVRLVSATADGVSIIPAQGTGPIGAVYNVWAVRPEAGATGDFARAMLFEAEPTEGTGELYRNLSLQRQP</sequence>
<evidence type="ECO:0000313" key="2">
    <source>
        <dbReference type="EMBL" id="NBC39977.1"/>
    </source>
</evidence>
<keyword evidence="1" id="KW-0732">Signal</keyword>
<dbReference type="Proteomes" id="UP000537825">
    <property type="component" value="Unassembled WGS sequence"/>
</dbReference>
<feature type="chain" id="PRO_5031132742" evidence="1">
    <location>
        <begin position="32"/>
        <end position="117"/>
    </location>
</feature>
<reference evidence="2 3" key="1">
    <citation type="submission" date="2020-01" db="EMBL/GenBank/DDBJ databases">
        <title>The draft genome sequence of Corallococcus exiguus DSM 14696.</title>
        <authorList>
            <person name="Zhang X."/>
            <person name="Zhu H."/>
        </authorList>
    </citation>
    <scope>NUCLEOTIDE SEQUENCE [LARGE SCALE GENOMIC DNA]</scope>
    <source>
        <strain evidence="2 3">DSM 14696</strain>
    </source>
</reference>
<dbReference type="AlphaFoldDB" id="A0A7X5BTA5"/>
<dbReference type="EMBL" id="JAAAPK010000002">
    <property type="protein sequence ID" value="NBC39977.1"/>
    <property type="molecule type" value="Genomic_DNA"/>
</dbReference>
<name>A0A7X5BTA5_9BACT</name>
<keyword evidence="3" id="KW-1185">Reference proteome</keyword>
<evidence type="ECO:0000256" key="1">
    <source>
        <dbReference type="SAM" id="SignalP"/>
    </source>
</evidence>
<protein>
    <submittedName>
        <fullName evidence="2">Uncharacterized protein</fullName>
    </submittedName>
</protein>
<accession>A0A7X5BTA5</accession>
<proteinExistence type="predicted"/>
<feature type="signal peptide" evidence="1">
    <location>
        <begin position="1"/>
        <end position="31"/>
    </location>
</feature>
<gene>
    <name evidence="2" type="ORF">GTZ93_09045</name>
</gene>
<evidence type="ECO:0000313" key="3">
    <source>
        <dbReference type="Proteomes" id="UP000537825"/>
    </source>
</evidence>
<comment type="caution">
    <text evidence="2">The sequence shown here is derived from an EMBL/GenBank/DDBJ whole genome shotgun (WGS) entry which is preliminary data.</text>
</comment>
<organism evidence="2 3">
    <name type="scientific">Corallococcus exiguus</name>
    <dbReference type="NCBI Taxonomy" id="83462"/>
    <lineage>
        <taxon>Bacteria</taxon>
        <taxon>Pseudomonadati</taxon>
        <taxon>Myxococcota</taxon>
        <taxon>Myxococcia</taxon>
        <taxon>Myxococcales</taxon>
        <taxon>Cystobacterineae</taxon>
        <taxon>Myxococcaceae</taxon>
        <taxon>Corallococcus</taxon>
    </lineage>
</organism>